<comment type="caution">
    <text evidence="1">The sequence shown here is derived from an EMBL/GenBank/DDBJ whole genome shotgun (WGS) entry which is preliminary data.</text>
</comment>
<dbReference type="Proteomes" id="UP000190648">
    <property type="component" value="Unassembled WGS sequence"/>
</dbReference>
<organism evidence="1 2">
    <name type="scientific">Patagioenas fasciata monilis</name>
    <dbReference type="NCBI Taxonomy" id="372326"/>
    <lineage>
        <taxon>Eukaryota</taxon>
        <taxon>Metazoa</taxon>
        <taxon>Chordata</taxon>
        <taxon>Craniata</taxon>
        <taxon>Vertebrata</taxon>
        <taxon>Euteleostomi</taxon>
        <taxon>Archelosauria</taxon>
        <taxon>Archosauria</taxon>
        <taxon>Dinosauria</taxon>
        <taxon>Saurischia</taxon>
        <taxon>Theropoda</taxon>
        <taxon>Coelurosauria</taxon>
        <taxon>Aves</taxon>
        <taxon>Neognathae</taxon>
        <taxon>Neoaves</taxon>
        <taxon>Columbimorphae</taxon>
        <taxon>Columbiformes</taxon>
        <taxon>Columbidae</taxon>
        <taxon>Patagioenas</taxon>
    </lineage>
</organism>
<dbReference type="EMBL" id="LSYS01007908">
    <property type="protein sequence ID" value="OPJ70333.1"/>
    <property type="molecule type" value="Genomic_DNA"/>
</dbReference>
<evidence type="ECO:0000313" key="1">
    <source>
        <dbReference type="EMBL" id="OPJ70333.1"/>
    </source>
</evidence>
<protein>
    <submittedName>
        <fullName evidence="1">Uncharacterized protein</fullName>
    </submittedName>
</protein>
<keyword evidence="2" id="KW-1185">Reference proteome</keyword>
<gene>
    <name evidence="1" type="ORF">AV530_019502</name>
</gene>
<evidence type="ECO:0000313" key="2">
    <source>
        <dbReference type="Proteomes" id="UP000190648"/>
    </source>
</evidence>
<proteinExistence type="predicted"/>
<name>A0A1V4JDK3_PATFA</name>
<dbReference type="AlphaFoldDB" id="A0A1V4JDK3"/>
<sequence>MRTLFEKSNWYGGTTAIDGRKRIFITGKAMLPAPEELTGARPRGCPQRYPYKRGGVLSVALGRSLAA</sequence>
<accession>A0A1V4JDK3</accession>
<reference evidence="1 2" key="1">
    <citation type="submission" date="2016-02" db="EMBL/GenBank/DDBJ databases">
        <title>Band-tailed pigeon sequencing and assembly.</title>
        <authorList>
            <person name="Soares A.E."/>
            <person name="Novak B.J."/>
            <person name="Rice E.S."/>
            <person name="O'Connell B."/>
            <person name="Chang D."/>
            <person name="Weber S."/>
            <person name="Shapiro B."/>
        </authorList>
    </citation>
    <scope>NUCLEOTIDE SEQUENCE [LARGE SCALE GENOMIC DNA]</scope>
    <source>
        <strain evidence="1">BTP2013</strain>
        <tissue evidence="1">Blood</tissue>
    </source>
</reference>